<feature type="compositionally biased region" description="Polar residues" evidence="1">
    <location>
        <begin position="470"/>
        <end position="507"/>
    </location>
</feature>
<evidence type="ECO:0000313" key="3">
    <source>
        <dbReference type="Proteomes" id="UP000800039"/>
    </source>
</evidence>
<name>A0A9P4GCB3_9PLEO</name>
<dbReference type="EMBL" id="ML976617">
    <property type="protein sequence ID" value="KAF1843253.1"/>
    <property type="molecule type" value="Genomic_DNA"/>
</dbReference>
<evidence type="ECO:0000313" key="2">
    <source>
        <dbReference type="EMBL" id="KAF1843253.1"/>
    </source>
</evidence>
<reference evidence="2" key="1">
    <citation type="submission" date="2020-01" db="EMBL/GenBank/DDBJ databases">
        <authorList>
            <consortium name="DOE Joint Genome Institute"/>
            <person name="Haridas S."/>
            <person name="Albert R."/>
            <person name="Binder M."/>
            <person name="Bloem J."/>
            <person name="Labutti K."/>
            <person name="Salamov A."/>
            <person name="Andreopoulos B."/>
            <person name="Baker S.E."/>
            <person name="Barry K."/>
            <person name="Bills G."/>
            <person name="Bluhm B.H."/>
            <person name="Cannon C."/>
            <person name="Castanera R."/>
            <person name="Culley D.E."/>
            <person name="Daum C."/>
            <person name="Ezra D."/>
            <person name="Gonzalez J.B."/>
            <person name="Henrissat B."/>
            <person name="Kuo A."/>
            <person name="Liang C."/>
            <person name="Lipzen A."/>
            <person name="Lutzoni F."/>
            <person name="Magnuson J."/>
            <person name="Mondo S."/>
            <person name="Nolan M."/>
            <person name="Ohm R."/>
            <person name="Pangilinan J."/>
            <person name="Park H.-J."/>
            <person name="Ramirez L."/>
            <person name="Alfaro M."/>
            <person name="Sun H."/>
            <person name="Tritt A."/>
            <person name="Yoshinaga Y."/>
            <person name="Zwiers L.-H."/>
            <person name="Turgeon B.G."/>
            <person name="Goodwin S.B."/>
            <person name="Spatafora J.W."/>
            <person name="Crous P.W."/>
            <person name="Grigoriev I.V."/>
        </authorList>
    </citation>
    <scope>NUCLEOTIDE SEQUENCE</scope>
    <source>
        <strain evidence="2">CBS 394.84</strain>
    </source>
</reference>
<feature type="compositionally biased region" description="Acidic residues" evidence="1">
    <location>
        <begin position="656"/>
        <end position="665"/>
    </location>
</feature>
<feature type="compositionally biased region" description="Polar residues" evidence="1">
    <location>
        <begin position="633"/>
        <end position="644"/>
    </location>
</feature>
<dbReference type="Proteomes" id="UP000800039">
    <property type="component" value="Unassembled WGS sequence"/>
</dbReference>
<feature type="compositionally biased region" description="Polar residues" evidence="1">
    <location>
        <begin position="521"/>
        <end position="535"/>
    </location>
</feature>
<comment type="caution">
    <text evidence="2">The sequence shown here is derived from an EMBL/GenBank/DDBJ whole genome shotgun (WGS) entry which is preliminary data.</text>
</comment>
<keyword evidence="3" id="KW-1185">Reference proteome</keyword>
<sequence length="683" mass="75733">MCRIEERIYIRADGHRSKFEEAFPCDKSRGGKLCSKVKRRKTEYYPKKATVTRDDTPSPINPPTPTGTGTYLTQQRRPSGTGSRPSTRDGQKAIKPEIIIEFGAKKGKGTKYSSVSVSTGTYKRSSMGASSVGSGEIAVDSPGSDASHTIRTGFPEAPLPPPAAFGHSDGYYATPTAPHTQHHRQTSSTSSFTGSSRTPSLYITSDPDHDSPTGHRPARYPPTIIHHSSTAAAPPSPSRTQPGISTSYRTSIITPQDFSQERRTTEGHLTHDYADFADRSASSHASSGAPEITRRGKDRDERRKKNEEDRRRQEELSRQVAEEMAKAENVKQVRFELGRAEARAQERAERSYAEKEKERAEDREEARRLRRRSQKEREKREREEQAAKDRKKEHSKPPTNDFTKRPAAARRGSMTPAQFEEQKRLLAADGLHMQSEREVSEAREREERLAASRQHQEMPGYWDPRGGDRSLSNTNSALGRRNSITGRNAVSSTAAPSGLGRSNSNRRASVIQPNPPVANPQVAQNYNARPSSARQSGPPLSFPANFNQEYNRPPSARRPSYTLENPFAAPPTRGSGSTLDNPFAPTPSVLSPTSAVHDPWDARAMQDALPSIRPLGDARYNKHHQHGEAVVNRSPTHSRVQQATRAMGRASGYEGLYEDDSDEEQVPTYPPRSTLSGKGRPKY</sequence>
<proteinExistence type="predicted"/>
<dbReference type="AlphaFoldDB" id="A0A9P4GCB3"/>
<feature type="compositionally biased region" description="Basic and acidic residues" evidence="1">
    <location>
        <begin position="259"/>
        <end position="278"/>
    </location>
</feature>
<feature type="compositionally biased region" description="Basic and acidic residues" evidence="1">
    <location>
        <begin position="86"/>
        <end position="95"/>
    </location>
</feature>
<feature type="region of interest" description="Disordered" evidence="1">
    <location>
        <begin position="108"/>
        <end position="595"/>
    </location>
</feature>
<dbReference type="GeneID" id="63847562"/>
<gene>
    <name evidence="2" type="ORF">K460DRAFT_315353</name>
</gene>
<feature type="compositionally biased region" description="Basic and acidic residues" evidence="1">
    <location>
        <begin position="292"/>
        <end position="367"/>
    </location>
</feature>
<feature type="compositionally biased region" description="Polar residues" evidence="1">
    <location>
        <begin position="239"/>
        <end position="258"/>
    </location>
</feature>
<feature type="region of interest" description="Disordered" evidence="1">
    <location>
        <begin position="625"/>
        <end position="683"/>
    </location>
</feature>
<evidence type="ECO:0000256" key="1">
    <source>
        <dbReference type="SAM" id="MobiDB-lite"/>
    </source>
</evidence>
<feature type="compositionally biased region" description="Basic and acidic residues" evidence="1">
    <location>
        <begin position="375"/>
        <end position="396"/>
    </location>
</feature>
<feature type="compositionally biased region" description="Polar residues" evidence="1">
    <location>
        <begin position="111"/>
        <end position="133"/>
    </location>
</feature>
<dbReference type="OrthoDB" id="3937441at2759"/>
<feature type="compositionally biased region" description="Basic and acidic residues" evidence="1">
    <location>
        <begin position="434"/>
        <end position="456"/>
    </location>
</feature>
<dbReference type="RefSeq" id="XP_040785816.1">
    <property type="nucleotide sequence ID" value="XM_040930310.1"/>
</dbReference>
<organism evidence="2 3">
    <name type="scientific">Cucurbitaria berberidis CBS 394.84</name>
    <dbReference type="NCBI Taxonomy" id="1168544"/>
    <lineage>
        <taxon>Eukaryota</taxon>
        <taxon>Fungi</taxon>
        <taxon>Dikarya</taxon>
        <taxon>Ascomycota</taxon>
        <taxon>Pezizomycotina</taxon>
        <taxon>Dothideomycetes</taxon>
        <taxon>Pleosporomycetidae</taxon>
        <taxon>Pleosporales</taxon>
        <taxon>Pleosporineae</taxon>
        <taxon>Cucurbitariaceae</taxon>
        <taxon>Cucurbitaria</taxon>
    </lineage>
</organism>
<feature type="region of interest" description="Disordered" evidence="1">
    <location>
        <begin position="44"/>
        <end position="96"/>
    </location>
</feature>
<accession>A0A9P4GCB3</accession>
<protein>
    <submittedName>
        <fullName evidence="2">Uncharacterized protein</fullName>
    </submittedName>
</protein>
<feature type="compositionally biased region" description="Low complexity" evidence="1">
    <location>
        <begin position="186"/>
        <end position="200"/>
    </location>
</feature>
<feature type="compositionally biased region" description="Polar residues" evidence="1">
    <location>
        <begin position="71"/>
        <end position="85"/>
    </location>
</feature>
<feature type="compositionally biased region" description="Basic and acidic residues" evidence="1">
    <location>
        <begin position="44"/>
        <end position="56"/>
    </location>
</feature>